<reference evidence="3" key="1">
    <citation type="submission" date="2022-04" db="EMBL/GenBank/DDBJ databases">
        <title>A functionally conserved STORR gene fusion in Papaver species that diverged 16.8 million years ago.</title>
        <authorList>
            <person name="Catania T."/>
        </authorList>
    </citation>
    <scope>NUCLEOTIDE SEQUENCE</scope>
    <source>
        <strain evidence="3">S-188037</strain>
    </source>
</reference>
<dbReference type="InterPro" id="IPR015943">
    <property type="entry name" value="WD40/YVTN_repeat-like_dom_sf"/>
</dbReference>
<dbReference type="InterPro" id="IPR057441">
    <property type="entry name" value="Beta_prop_At2g24240"/>
</dbReference>
<dbReference type="InterPro" id="IPR036322">
    <property type="entry name" value="WD40_repeat_dom_sf"/>
</dbReference>
<dbReference type="Proteomes" id="UP001202328">
    <property type="component" value="Unassembled WGS sequence"/>
</dbReference>
<accession>A0AAD4TGG2</accession>
<evidence type="ECO:0000313" key="3">
    <source>
        <dbReference type="EMBL" id="KAI3955832.1"/>
    </source>
</evidence>
<gene>
    <name evidence="3" type="ORF">MKW98_006192</name>
</gene>
<dbReference type="InterPro" id="IPR011333">
    <property type="entry name" value="SKP1/BTB/POZ_sf"/>
</dbReference>
<protein>
    <recommendedName>
        <fullName evidence="2">BTB domain-containing protein</fullName>
    </recommendedName>
</protein>
<dbReference type="SUPFAM" id="SSF54695">
    <property type="entry name" value="POZ domain"/>
    <property type="match status" value="1"/>
</dbReference>
<proteinExistence type="predicted"/>
<dbReference type="InterPro" id="IPR000210">
    <property type="entry name" value="BTB/POZ_dom"/>
</dbReference>
<comment type="caution">
    <text evidence="3">The sequence shown here is derived from an EMBL/GenBank/DDBJ whole genome shotgun (WGS) entry which is preliminary data.</text>
</comment>
<evidence type="ECO:0000313" key="4">
    <source>
        <dbReference type="Proteomes" id="UP001202328"/>
    </source>
</evidence>
<dbReference type="GO" id="GO:0051260">
    <property type="term" value="P:protein homooligomerization"/>
    <property type="evidence" value="ECO:0007669"/>
    <property type="project" value="InterPro"/>
</dbReference>
<dbReference type="PROSITE" id="PS50097">
    <property type="entry name" value="BTB"/>
    <property type="match status" value="1"/>
</dbReference>
<dbReference type="Gene3D" id="3.30.710.10">
    <property type="entry name" value="Potassium Channel Kv1.1, Chain A"/>
    <property type="match status" value="1"/>
</dbReference>
<dbReference type="EMBL" id="JAJJMB010001716">
    <property type="protein sequence ID" value="KAI3955832.1"/>
    <property type="molecule type" value="Genomic_DNA"/>
</dbReference>
<comment type="pathway">
    <text evidence="1">Protein modification; protein ubiquitination.</text>
</comment>
<keyword evidence="4" id="KW-1185">Reference proteome</keyword>
<dbReference type="SMART" id="SM00225">
    <property type="entry name" value="BTB"/>
    <property type="match status" value="1"/>
</dbReference>
<dbReference type="Pfam" id="PF02214">
    <property type="entry name" value="BTB_2"/>
    <property type="match status" value="1"/>
</dbReference>
<dbReference type="Gene3D" id="2.130.10.10">
    <property type="entry name" value="YVTN repeat-like/Quinoprotein amine dehydrogenase"/>
    <property type="match status" value="1"/>
</dbReference>
<evidence type="ECO:0000256" key="1">
    <source>
        <dbReference type="ARBA" id="ARBA00004906"/>
    </source>
</evidence>
<feature type="domain" description="BTB" evidence="2">
    <location>
        <begin position="6"/>
        <end position="75"/>
    </location>
</feature>
<sequence length="447" mass="50396">MGIQTDKVRFNVRGKIFETTATTLASAPRNSVFGAMFDDEWNLQANKEEYFIDRNPDCFSALLDLLGTGELHLPPNVSEKLLYREAHYYGLLEHVRTAKFCKLDCNRLTLASSVSGQASGNCTAISASPSGGCAVAHSRIVRLYDWTLEEHPPINFNYQIINNVGWIDSENIVISACKRPERQDSGLALFNSSTGDLRHSFELNHENHVKSFTAGAFCFNSDAKIAASCGTGTGIYGCGIWDQVTGKQTDFFHENFHSPLFSYPDRIQWLSGSKCLLVSKFYRPNGNDSWISLLDLRDKSMVWSWLYNNNKNSIRVDRQDHVFDAIAMEDNNSVCVVNWCDDLGFMDLRTTKGSIRWNSENYRRHMYTQPRYPTLKLHGGLLLSCINDNISMFSGPDWFLTSSLGKSSGSGAIRDFSIGGDRLFALHSEENVFDVWETPFPPNWTVT</sequence>
<organism evidence="3 4">
    <name type="scientific">Papaver atlanticum</name>
    <dbReference type="NCBI Taxonomy" id="357466"/>
    <lineage>
        <taxon>Eukaryota</taxon>
        <taxon>Viridiplantae</taxon>
        <taxon>Streptophyta</taxon>
        <taxon>Embryophyta</taxon>
        <taxon>Tracheophyta</taxon>
        <taxon>Spermatophyta</taxon>
        <taxon>Magnoliopsida</taxon>
        <taxon>Ranunculales</taxon>
        <taxon>Papaveraceae</taxon>
        <taxon>Papaveroideae</taxon>
        <taxon>Papaver</taxon>
    </lineage>
</organism>
<dbReference type="CDD" id="cd18316">
    <property type="entry name" value="BTB_POZ_KCTD-like"/>
    <property type="match status" value="1"/>
</dbReference>
<dbReference type="InterPro" id="IPR003131">
    <property type="entry name" value="T1-type_BTB"/>
</dbReference>
<dbReference type="SUPFAM" id="SSF50978">
    <property type="entry name" value="WD40 repeat-like"/>
    <property type="match status" value="1"/>
</dbReference>
<dbReference type="AlphaFoldDB" id="A0AAD4TGG2"/>
<name>A0AAD4TGG2_9MAGN</name>
<dbReference type="PANTHER" id="PTHR14499:SF116">
    <property type="entry name" value="OSJNBA0029H02.24 PROTEIN"/>
    <property type="match status" value="1"/>
</dbReference>
<dbReference type="PANTHER" id="PTHR14499">
    <property type="entry name" value="POTASSIUM CHANNEL TETRAMERIZATION DOMAIN-CONTAINING"/>
    <property type="match status" value="1"/>
</dbReference>
<dbReference type="Pfam" id="PF25279">
    <property type="entry name" value="Beta_prop_At2g24240"/>
    <property type="match status" value="1"/>
</dbReference>
<evidence type="ECO:0000259" key="2">
    <source>
        <dbReference type="PROSITE" id="PS50097"/>
    </source>
</evidence>